<feature type="domain" description="C2H2-type" evidence="8">
    <location>
        <begin position="62"/>
        <end position="81"/>
    </location>
</feature>
<evidence type="ECO:0000256" key="5">
    <source>
        <dbReference type="ARBA" id="ARBA00022833"/>
    </source>
</evidence>
<dbReference type="SMART" id="SM00355">
    <property type="entry name" value="ZnF_C2H2"/>
    <property type="match status" value="2"/>
</dbReference>
<evidence type="ECO:0000256" key="3">
    <source>
        <dbReference type="ARBA" id="ARBA00022737"/>
    </source>
</evidence>
<dbReference type="GO" id="GO:0005634">
    <property type="term" value="C:nucleus"/>
    <property type="evidence" value="ECO:0007669"/>
    <property type="project" value="UniProtKB-SubCell"/>
</dbReference>
<sequence length="81" mass="9130">SNLGCLQGRGRSCALTAPNAAFSGPVLFPERRPYFCEQCGKAFTQQGALRRHQRIHTGEKPYKCRACDRTFTDMSTLRRHA</sequence>
<evidence type="ECO:0000256" key="4">
    <source>
        <dbReference type="ARBA" id="ARBA00022771"/>
    </source>
</evidence>
<dbReference type="FunFam" id="3.30.160.60:FF:001498">
    <property type="entry name" value="Zinc finger protein 404"/>
    <property type="match status" value="1"/>
</dbReference>
<dbReference type="InterPro" id="IPR036236">
    <property type="entry name" value="Znf_C2H2_sf"/>
</dbReference>
<keyword evidence="10" id="KW-1185">Reference proteome</keyword>
<keyword evidence="5" id="KW-0862">Zinc</keyword>
<dbReference type="SUPFAM" id="SSF57667">
    <property type="entry name" value="beta-beta-alpha zinc fingers"/>
    <property type="match status" value="1"/>
</dbReference>
<dbReference type="InterPro" id="IPR013087">
    <property type="entry name" value="Znf_C2H2_type"/>
</dbReference>
<evidence type="ECO:0000313" key="10">
    <source>
        <dbReference type="Proteomes" id="UP000557196"/>
    </source>
</evidence>
<evidence type="ECO:0000256" key="7">
    <source>
        <dbReference type="PROSITE-ProRule" id="PRU00042"/>
    </source>
</evidence>
<dbReference type="AlphaFoldDB" id="A0A7K8I8N6"/>
<gene>
    <name evidence="9" type="primary">Gzf1_4</name>
    <name evidence="9" type="ORF">ALERUF_R15017</name>
</gene>
<dbReference type="Proteomes" id="UP000557196">
    <property type="component" value="Unassembled WGS sequence"/>
</dbReference>
<dbReference type="PANTHER" id="PTHR24394:SF44">
    <property type="entry name" value="ZINC FINGER PROTEIN 271-LIKE"/>
    <property type="match status" value="1"/>
</dbReference>
<keyword evidence="3" id="KW-0677">Repeat</keyword>
<dbReference type="PROSITE" id="PS50157">
    <property type="entry name" value="ZINC_FINGER_C2H2_2"/>
    <property type="match status" value="2"/>
</dbReference>
<feature type="domain" description="C2H2-type" evidence="8">
    <location>
        <begin position="34"/>
        <end position="61"/>
    </location>
</feature>
<evidence type="ECO:0000259" key="8">
    <source>
        <dbReference type="PROSITE" id="PS50157"/>
    </source>
</evidence>
<evidence type="ECO:0000256" key="1">
    <source>
        <dbReference type="ARBA" id="ARBA00004123"/>
    </source>
</evidence>
<dbReference type="FunFam" id="3.30.160.60:FF:000176">
    <property type="entry name" value="zinc finger protein 70"/>
    <property type="match status" value="1"/>
</dbReference>
<feature type="non-terminal residue" evidence="9">
    <location>
        <position position="1"/>
    </location>
</feature>
<keyword evidence="2" id="KW-0479">Metal-binding</keyword>
<feature type="non-terminal residue" evidence="9">
    <location>
        <position position="81"/>
    </location>
</feature>
<dbReference type="Pfam" id="PF13465">
    <property type="entry name" value="zf-H2C2_2"/>
    <property type="match status" value="1"/>
</dbReference>
<keyword evidence="6" id="KW-0539">Nucleus</keyword>
<dbReference type="GO" id="GO:0008270">
    <property type="term" value="F:zinc ion binding"/>
    <property type="evidence" value="ECO:0007669"/>
    <property type="project" value="UniProtKB-KW"/>
</dbReference>
<evidence type="ECO:0000313" key="9">
    <source>
        <dbReference type="EMBL" id="NXC64964.1"/>
    </source>
</evidence>
<comment type="caution">
    <text evidence="9">The sequence shown here is derived from an EMBL/GenBank/DDBJ whole genome shotgun (WGS) entry which is preliminary data.</text>
</comment>
<proteinExistence type="predicted"/>
<comment type="subcellular location">
    <subcellularLocation>
        <location evidence="1">Nucleus</location>
    </subcellularLocation>
</comment>
<evidence type="ECO:0000256" key="6">
    <source>
        <dbReference type="ARBA" id="ARBA00023242"/>
    </source>
</evidence>
<reference evidence="9 10" key="1">
    <citation type="submission" date="2019-09" db="EMBL/GenBank/DDBJ databases">
        <title>Bird 10,000 Genomes (B10K) Project - Family phase.</title>
        <authorList>
            <person name="Zhang G."/>
        </authorList>
    </citation>
    <scope>NUCLEOTIDE SEQUENCE [LARGE SCALE GENOMIC DNA]</scope>
    <source>
        <strain evidence="9">B10K-DU-029-36</strain>
        <tissue evidence="9">Muscle</tissue>
    </source>
</reference>
<accession>A0A7K8I8N6</accession>
<dbReference type="Gene3D" id="3.30.160.60">
    <property type="entry name" value="Classic Zinc Finger"/>
    <property type="match status" value="2"/>
</dbReference>
<name>A0A7K8I8N6_9CORV</name>
<dbReference type="PROSITE" id="PS00028">
    <property type="entry name" value="ZINC_FINGER_C2H2_1"/>
    <property type="match status" value="1"/>
</dbReference>
<dbReference type="GO" id="GO:0000981">
    <property type="term" value="F:DNA-binding transcription factor activity, RNA polymerase II-specific"/>
    <property type="evidence" value="ECO:0007669"/>
    <property type="project" value="TreeGrafter"/>
</dbReference>
<protein>
    <submittedName>
        <fullName evidence="9">GZF1 protein</fullName>
    </submittedName>
</protein>
<evidence type="ECO:0000256" key="2">
    <source>
        <dbReference type="ARBA" id="ARBA00022723"/>
    </source>
</evidence>
<keyword evidence="4 7" id="KW-0863">Zinc-finger</keyword>
<dbReference type="EMBL" id="VZTH01020213">
    <property type="protein sequence ID" value="NXC64964.1"/>
    <property type="molecule type" value="Genomic_DNA"/>
</dbReference>
<dbReference type="PANTHER" id="PTHR24394">
    <property type="entry name" value="ZINC FINGER PROTEIN"/>
    <property type="match status" value="1"/>
</dbReference>
<organism evidence="9 10">
    <name type="scientific">Aleadryas rufinucha</name>
    <name type="common">rufous-naped whistler</name>
    <dbReference type="NCBI Taxonomy" id="461220"/>
    <lineage>
        <taxon>Eukaryota</taxon>
        <taxon>Metazoa</taxon>
        <taxon>Chordata</taxon>
        <taxon>Craniata</taxon>
        <taxon>Vertebrata</taxon>
        <taxon>Euteleostomi</taxon>
        <taxon>Archelosauria</taxon>
        <taxon>Archosauria</taxon>
        <taxon>Dinosauria</taxon>
        <taxon>Saurischia</taxon>
        <taxon>Theropoda</taxon>
        <taxon>Coelurosauria</taxon>
        <taxon>Aves</taxon>
        <taxon>Neognathae</taxon>
        <taxon>Neoaves</taxon>
        <taxon>Telluraves</taxon>
        <taxon>Australaves</taxon>
        <taxon>Passeriformes</taxon>
        <taxon>Corvoidea</taxon>
        <taxon>Pachycephalidae</taxon>
        <taxon>Aleadryas</taxon>
    </lineage>
</organism>